<sequence>MGGRTRLALEGFGLRGRSSSSILEFLMSMVAPPPSPAFPQTPRSGEGLGAEMLAQLFEHARPLVEALFAQVNDGVTVQGPDFLLCFANPAAARLLGANSPEELLGRRGVPLLECFQVLDASGKPMSSDVLPGRQVLAGQRGTERVLRFRHSRTGQEQWCRLSAAPVRDAQGKVVYAVNVFQDVTEMVRTQERLSLLAEASELLSASLDLDSTLTATARLLVPRLGDWCAVDLADDASAARRVAVIHADPAKLELARKMSERYPDSAQSIGTIAHVMKTGQPHLTSHITDEMFVATAQDAEHLQLLRELSLRSIIVVPLKARERTLGTLTVATAESSRHLRTEELRLVEELARRVGLAVDNARLYAEAKRAQARHEVALEAGRMGAWEWDIPAGRVTWAPTLERIHGIPEGSFGGTFQDYQSDMHPEDRQQVLASIQHVVAQREPEHHIQYRIILPDGQVRWVEAHGRLTLDEQGQPSRLTGVCTDITQRLALEEDARRLVREQAARAEAERARQHTTELLESLRKTQAELAQRAQELARSNADLEQFAYVASHDLQEPLRMVASYVQLLSRRYKGKLDADADEFIRYAVDGATRMQALINDLLAYSRVGTRGKELVPVPLEKSLERALSHLRLTLQESGAELKVEPLPWVMGDETQLVQLLQNLVGNAIKFRGEHSPRIRVSTTREADTVTVAVEDNGIGIEPQYYERIFAIFQRLHAKEEYPGTGIGLSICKKIVERHGGRIWVESTPGQGSTFRFTLTAAEPQPA</sequence>
<dbReference type="Gene3D" id="3.30.450.20">
    <property type="entry name" value="PAS domain"/>
    <property type="match status" value="2"/>
</dbReference>
<reference evidence="9 10" key="1">
    <citation type="submission" date="2019-08" db="EMBL/GenBank/DDBJ databases">
        <title>Archangium and Cystobacter genomes.</title>
        <authorList>
            <person name="Chen I.-C.K."/>
            <person name="Wielgoss S."/>
        </authorList>
    </citation>
    <scope>NUCLEOTIDE SEQUENCE [LARGE SCALE GENOMIC DNA]</scope>
    <source>
        <strain evidence="9 10">Cbm 6</strain>
    </source>
</reference>
<gene>
    <name evidence="9" type="ORF">F0U60_04930</name>
</gene>
<dbReference type="SMART" id="SM00387">
    <property type="entry name" value="HATPase_c"/>
    <property type="match status" value="1"/>
</dbReference>
<evidence type="ECO:0000313" key="10">
    <source>
        <dbReference type="Proteomes" id="UP001611383"/>
    </source>
</evidence>
<name>A0ABY9WM39_9BACT</name>
<protein>
    <recommendedName>
        <fullName evidence="2">histidine kinase</fullName>
        <ecNumber evidence="2">2.7.13.3</ecNumber>
    </recommendedName>
</protein>
<evidence type="ECO:0000259" key="8">
    <source>
        <dbReference type="PROSITE" id="PS50113"/>
    </source>
</evidence>
<dbReference type="InterPro" id="IPR036097">
    <property type="entry name" value="HisK_dim/P_sf"/>
</dbReference>
<organism evidence="9 10">
    <name type="scientific">Archangium minus</name>
    <dbReference type="NCBI Taxonomy" id="83450"/>
    <lineage>
        <taxon>Bacteria</taxon>
        <taxon>Pseudomonadati</taxon>
        <taxon>Myxococcota</taxon>
        <taxon>Myxococcia</taxon>
        <taxon>Myxococcales</taxon>
        <taxon>Cystobacterineae</taxon>
        <taxon>Archangiaceae</taxon>
        <taxon>Archangium</taxon>
    </lineage>
</organism>
<dbReference type="InterPro" id="IPR052162">
    <property type="entry name" value="Sensor_kinase/Photoreceptor"/>
</dbReference>
<dbReference type="InterPro" id="IPR029016">
    <property type="entry name" value="GAF-like_dom_sf"/>
</dbReference>
<dbReference type="InterPro" id="IPR000014">
    <property type="entry name" value="PAS"/>
</dbReference>
<dbReference type="PANTHER" id="PTHR43304">
    <property type="entry name" value="PHYTOCHROME-LIKE PROTEIN CPH1"/>
    <property type="match status" value="1"/>
</dbReference>
<dbReference type="InterPro" id="IPR001610">
    <property type="entry name" value="PAC"/>
</dbReference>
<dbReference type="PROSITE" id="PS50109">
    <property type="entry name" value="HIS_KIN"/>
    <property type="match status" value="1"/>
</dbReference>
<keyword evidence="10" id="KW-1185">Reference proteome</keyword>
<dbReference type="NCBIfam" id="TIGR00229">
    <property type="entry name" value="sensory_box"/>
    <property type="match status" value="2"/>
</dbReference>
<dbReference type="SUPFAM" id="SSF55874">
    <property type="entry name" value="ATPase domain of HSP90 chaperone/DNA topoisomerase II/histidine kinase"/>
    <property type="match status" value="1"/>
</dbReference>
<dbReference type="SMART" id="SM00091">
    <property type="entry name" value="PAS"/>
    <property type="match status" value="2"/>
</dbReference>
<dbReference type="Proteomes" id="UP001611383">
    <property type="component" value="Chromosome"/>
</dbReference>
<evidence type="ECO:0000313" key="9">
    <source>
        <dbReference type="EMBL" id="WNG43515.1"/>
    </source>
</evidence>
<dbReference type="Gene3D" id="2.10.70.100">
    <property type="match status" value="1"/>
</dbReference>
<dbReference type="Gene3D" id="3.30.450.40">
    <property type="match status" value="1"/>
</dbReference>
<dbReference type="CDD" id="cd00130">
    <property type="entry name" value="PAS"/>
    <property type="match status" value="2"/>
</dbReference>
<dbReference type="Pfam" id="PF01590">
    <property type="entry name" value="GAF"/>
    <property type="match status" value="1"/>
</dbReference>
<dbReference type="Gene3D" id="1.10.287.130">
    <property type="match status" value="1"/>
</dbReference>
<dbReference type="PROSITE" id="PS50113">
    <property type="entry name" value="PAC"/>
    <property type="match status" value="2"/>
</dbReference>
<dbReference type="InterPro" id="IPR005467">
    <property type="entry name" value="His_kinase_dom"/>
</dbReference>
<evidence type="ECO:0000256" key="6">
    <source>
        <dbReference type="SAM" id="Coils"/>
    </source>
</evidence>
<proteinExistence type="predicted"/>
<dbReference type="CDD" id="cd00082">
    <property type="entry name" value="HisKA"/>
    <property type="match status" value="1"/>
</dbReference>
<dbReference type="SUPFAM" id="SSF55781">
    <property type="entry name" value="GAF domain-like"/>
    <property type="match status" value="1"/>
</dbReference>
<evidence type="ECO:0000256" key="3">
    <source>
        <dbReference type="ARBA" id="ARBA00022553"/>
    </source>
</evidence>
<dbReference type="Pfam" id="PF00512">
    <property type="entry name" value="HisKA"/>
    <property type="match status" value="1"/>
</dbReference>
<keyword evidence="5" id="KW-0418">Kinase</keyword>
<dbReference type="Gene3D" id="3.30.565.10">
    <property type="entry name" value="Histidine kinase-like ATPase, C-terminal domain"/>
    <property type="match status" value="1"/>
</dbReference>
<dbReference type="InterPro" id="IPR003018">
    <property type="entry name" value="GAF"/>
</dbReference>
<dbReference type="Pfam" id="PF08448">
    <property type="entry name" value="PAS_4"/>
    <property type="match status" value="1"/>
</dbReference>
<dbReference type="PRINTS" id="PR00344">
    <property type="entry name" value="BCTRLSENSOR"/>
</dbReference>
<keyword evidence="3" id="KW-0597">Phosphoprotein</keyword>
<feature type="domain" description="PAC" evidence="8">
    <location>
        <begin position="446"/>
        <end position="498"/>
    </location>
</feature>
<dbReference type="InterPro" id="IPR003661">
    <property type="entry name" value="HisK_dim/P_dom"/>
</dbReference>
<dbReference type="EMBL" id="CP043494">
    <property type="protein sequence ID" value="WNG43515.1"/>
    <property type="molecule type" value="Genomic_DNA"/>
</dbReference>
<dbReference type="EC" id="2.7.13.3" evidence="2"/>
<keyword evidence="6" id="KW-0175">Coiled coil</keyword>
<dbReference type="Pfam" id="PF02518">
    <property type="entry name" value="HATPase_c"/>
    <property type="match status" value="1"/>
</dbReference>
<dbReference type="SUPFAM" id="SSF55785">
    <property type="entry name" value="PYP-like sensor domain (PAS domain)"/>
    <property type="match status" value="2"/>
</dbReference>
<feature type="domain" description="Histidine kinase" evidence="7">
    <location>
        <begin position="550"/>
        <end position="763"/>
    </location>
</feature>
<dbReference type="InterPro" id="IPR004358">
    <property type="entry name" value="Sig_transdc_His_kin-like_C"/>
</dbReference>
<dbReference type="SMART" id="SM00065">
    <property type="entry name" value="GAF"/>
    <property type="match status" value="1"/>
</dbReference>
<feature type="coiled-coil region" evidence="6">
    <location>
        <begin position="490"/>
        <end position="540"/>
    </location>
</feature>
<dbReference type="InterPro" id="IPR003594">
    <property type="entry name" value="HATPase_dom"/>
</dbReference>
<dbReference type="InterPro" id="IPR013656">
    <property type="entry name" value="PAS_4"/>
</dbReference>
<accession>A0ABY9WM39</accession>
<dbReference type="PANTHER" id="PTHR43304:SF1">
    <property type="entry name" value="PAC DOMAIN-CONTAINING PROTEIN"/>
    <property type="match status" value="1"/>
</dbReference>
<evidence type="ECO:0000256" key="2">
    <source>
        <dbReference type="ARBA" id="ARBA00012438"/>
    </source>
</evidence>
<keyword evidence="4" id="KW-0808">Transferase</keyword>
<dbReference type="SUPFAM" id="SSF47384">
    <property type="entry name" value="Homodimeric domain of signal transducing histidine kinase"/>
    <property type="match status" value="1"/>
</dbReference>
<feature type="domain" description="PAC" evidence="8">
    <location>
        <begin position="142"/>
        <end position="195"/>
    </location>
</feature>
<dbReference type="Pfam" id="PF08447">
    <property type="entry name" value="PAS_3"/>
    <property type="match status" value="1"/>
</dbReference>
<dbReference type="SMART" id="SM00086">
    <property type="entry name" value="PAC"/>
    <property type="match status" value="2"/>
</dbReference>
<dbReference type="InterPro" id="IPR013655">
    <property type="entry name" value="PAS_fold_3"/>
</dbReference>
<evidence type="ECO:0000256" key="1">
    <source>
        <dbReference type="ARBA" id="ARBA00000085"/>
    </source>
</evidence>
<dbReference type="InterPro" id="IPR036890">
    <property type="entry name" value="HATPase_C_sf"/>
</dbReference>
<evidence type="ECO:0000259" key="7">
    <source>
        <dbReference type="PROSITE" id="PS50109"/>
    </source>
</evidence>
<comment type="catalytic activity">
    <reaction evidence="1">
        <text>ATP + protein L-histidine = ADP + protein N-phospho-L-histidine.</text>
        <dbReference type="EC" id="2.7.13.3"/>
    </reaction>
</comment>
<dbReference type="SMART" id="SM00388">
    <property type="entry name" value="HisKA"/>
    <property type="match status" value="1"/>
</dbReference>
<dbReference type="InterPro" id="IPR035965">
    <property type="entry name" value="PAS-like_dom_sf"/>
</dbReference>
<evidence type="ECO:0000256" key="5">
    <source>
        <dbReference type="ARBA" id="ARBA00022777"/>
    </source>
</evidence>
<evidence type="ECO:0000256" key="4">
    <source>
        <dbReference type="ARBA" id="ARBA00022679"/>
    </source>
</evidence>
<dbReference type="InterPro" id="IPR000700">
    <property type="entry name" value="PAS-assoc_C"/>
</dbReference>